<dbReference type="Pfam" id="PF08239">
    <property type="entry name" value="SH3_3"/>
    <property type="match status" value="1"/>
</dbReference>
<dbReference type="OrthoDB" id="8451772at2"/>
<dbReference type="SMART" id="SM00287">
    <property type="entry name" value="SH3b"/>
    <property type="match status" value="1"/>
</dbReference>
<dbReference type="STRING" id="388408.LAX5112_04005"/>
<dbReference type="InterPro" id="IPR003646">
    <property type="entry name" value="SH3-like_bac-type"/>
</dbReference>
<dbReference type="AlphaFoldDB" id="A0A0M7AM50"/>
<name>A0A0M7AM50_9HYPH</name>
<protein>
    <recommendedName>
        <fullName evidence="3">SH3b domain-containing protein</fullName>
    </recommendedName>
</protein>
<dbReference type="EMBL" id="CXWD01000018">
    <property type="protein sequence ID" value="CTQ74853.1"/>
    <property type="molecule type" value="Genomic_DNA"/>
</dbReference>
<organism evidence="4 5">
    <name type="scientific">Roseibium alexandrii</name>
    <dbReference type="NCBI Taxonomy" id="388408"/>
    <lineage>
        <taxon>Bacteria</taxon>
        <taxon>Pseudomonadati</taxon>
        <taxon>Pseudomonadota</taxon>
        <taxon>Alphaproteobacteria</taxon>
        <taxon>Hyphomicrobiales</taxon>
        <taxon>Stappiaceae</taxon>
        <taxon>Roseibium</taxon>
    </lineage>
</organism>
<accession>A0A0M7AM50</accession>
<dbReference type="RefSeq" id="WP_055673296.1">
    <property type="nucleotide sequence ID" value="NZ_CXWD01000018.1"/>
</dbReference>
<feature type="compositionally biased region" description="Pro residues" evidence="1">
    <location>
        <begin position="125"/>
        <end position="144"/>
    </location>
</feature>
<evidence type="ECO:0000313" key="5">
    <source>
        <dbReference type="Proteomes" id="UP000053235"/>
    </source>
</evidence>
<evidence type="ECO:0000313" key="4">
    <source>
        <dbReference type="EMBL" id="CTQ74853.1"/>
    </source>
</evidence>
<dbReference type="Proteomes" id="UP000053235">
    <property type="component" value="Unassembled WGS sequence"/>
</dbReference>
<evidence type="ECO:0000259" key="3">
    <source>
        <dbReference type="PROSITE" id="PS51781"/>
    </source>
</evidence>
<dbReference type="Gene3D" id="2.30.30.40">
    <property type="entry name" value="SH3 Domains"/>
    <property type="match status" value="1"/>
</dbReference>
<sequence length="176" mass="19007">MLKQATLVMMTAGFLAQPAMSQANASVAYTTSGLNMRAGPGTSYPVITTLPQGAAVQISGCTAGYGWCDASYGNVSGWVSGSYLVYGTRGSYYRQPIPSAGVYIGVPIINRNVTIYNRPVRPRVYAPPPRGPRGPYYQPRPPRAVAPMLPDRPPRAQVRPPRPQHPVQPPRGPRRS</sequence>
<proteinExistence type="predicted"/>
<keyword evidence="2" id="KW-0732">Signal</keyword>
<evidence type="ECO:0000256" key="2">
    <source>
        <dbReference type="SAM" id="SignalP"/>
    </source>
</evidence>
<feature type="domain" description="SH3b" evidence="3">
    <location>
        <begin position="22"/>
        <end position="88"/>
    </location>
</feature>
<keyword evidence="5" id="KW-1185">Reference proteome</keyword>
<gene>
    <name evidence="4" type="ORF">LAX5112_04005</name>
</gene>
<feature type="region of interest" description="Disordered" evidence="1">
    <location>
        <begin position="121"/>
        <end position="176"/>
    </location>
</feature>
<feature type="compositionally biased region" description="Pro residues" evidence="1">
    <location>
        <begin position="160"/>
        <end position="176"/>
    </location>
</feature>
<reference evidence="5" key="1">
    <citation type="submission" date="2015-07" db="EMBL/GenBank/DDBJ databases">
        <authorList>
            <person name="Rodrigo-Torres Lidia"/>
            <person name="Arahal R.David."/>
        </authorList>
    </citation>
    <scope>NUCLEOTIDE SEQUENCE [LARGE SCALE GENOMIC DNA]</scope>
    <source>
        <strain evidence="5">CECT 5112</strain>
    </source>
</reference>
<dbReference type="PROSITE" id="PS51781">
    <property type="entry name" value="SH3B"/>
    <property type="match status" value="1"/>
</dbReference>
<feature type="signal peptide" evidence="2">
    <location>
        <begin position="1"/>
        <end position="25"/>
    </location>
</feature>
<evidence type="ECO:0000256" key="1">
    <source>
        <dbReference type="SAM" id="MobiDB-lite"/>
    </source>
</evidence>
<feature type="chain" id="PRO_5005809536" description="SH3b domain-containing protein" evidence="2">
    <location>
        <begin position="26"/>
        <end position="176"/>
    </location>
</feature>